<dbReference type="Pfam" id="PF13649">
    <property type="entry name" value="Methyltransf_25"/>
    <property type="match status" value="1"/>
</dbReference>
<dbReference type="Proteomes" id="UP000002484">
    <property type="component" value="Chromosome"/>
</dbReference>
<feature type="domain" description="Methyltransferase" evidence="4">
    <location>
        <begin position="39"/>
        <end position="127"/>
    </location>
</feature>
<dbReference type="PANTHER" id="PTHR43464">
    <property type="entry name" value="METHYLTRANSFERASE"/>
    <property type="match status" value="1"/>
</dbReference>
<dbReference type="PANTHER" id="PTHR43464:SF19">
    <property type="entry name" value="UBIQUINONE BIOSYNTHESIS O-METHYLTRANSFERASE, MITOCHONDRIAL"/>
    <property type="match status" value="1"/>
</dbReference>
<dbReference type="SUPFAM" id="SSF53335">
    <property type="entry name" value="S-adenosyl-L-methionine-dependent methyltransferases"/>
    <property type="match status" value="1"/>
</dbReference>
<dbReference type="KEGG" id="fri:FraEuI1c_3461"/>
<evidence type="ECO:0000313" key="5">
    <source>
        <dbReference type="EMBL" id="ADP81470.1"/>
    </source>
</evidence>
<keyword evidence="2 5" id="KW-0808">Transferase</keyword>
<evidence type="ECO:0000313" key="6">
    <source>
        <dbReference type="Proteomes" id="UP000002484"/>
    </source>
</evidence>
<evidence type="ECO:0000259" key="4">
    <source>
        <dbReference type="Pfam" id="PF13649"/>
    </source>
</evidence>
<keyword evidence="6" id="KW-1185">Reference proteome</keyword>
<dbReference type="CDD" id="cd02440">
    <property type="entry name" value="AdoMet_MTases"/>
    <property type="match status" value="1"/>
</dbReference>
<proteinExistence type="predicted"/>
<evidence type="ECO:0000256" key="2">
    <source>
        <dbReference type="ARBA" id="ARBA00022679"/>
    </source>
</evidence>
<dbReference type="InterPro" id="IPR041698">
    <property type="entry name" value="Methyltransf_25"/>
</dbReference>
<organism evidence="5 6">
    <name type="scientific">Pseudofrankia inefficax (strain DSM 45817 / CECT 9037 / DDB 130130 / EuI1c)</name>
    <name type="common">Frankia inefficax</name>
    <dbReference type="NCBI Taxonomy" id="298654"/>
    <lineage>
        <taxon>Bacteria</taxon>
        <taxon>Bacillati</taxon>
        <taxon>Actinomycetota</taxon>
        <taxon>Actinomycetes</taxon>
        <taxon>Frankiales</taxon>
        <taxon>Frankiaceae</taxon>
        <taxon>Pseudofrankia</taxon>
    </lineage>
</organism>
<dbReference type="InParanoid" id="E3IY15"/>
<dbReference type="GO" id="GO:0032259">
    <property type="term" value="P:methylation"/>
    <property type="evidence" value="ECO:0007669"/>
    <property type="project" value="UniProtKB-KW"/>
</dbReference>
<sequence>MVTGRRHSVAVPRWSHNWSHNAYYQRLLLRQLPRPCRRVLDVGCGAGEFAARLAEHSDQVDAVDRDAPMIEQARQTTPDNVHCVLADVLTDPLPAKDYDAIVSISALHHMPLPETLPVLAAGLRPGGILAAVALPRLDLRHEWPVEFVAAIAHHTLGVVFLANRLLWGTSTFSHEHHTRTGMPVVMNPPLTTREVARQAAAVLPGVRVRRLLFWRYLLTWEKPVFDAGSPDAPRPLRPTE</sequence>
<evidence type="ECO:0000256" key="1">
    <source>
        <dbReference type="ARBA" id="ARBA00022603"/>
    </source>
</evidence>
<dbReference type="eggNOG" id="COG0500">
    <property type="taxonomic scope" value="Bacteria"/>
</dbReference>
<gene>
    <name evidence="5" type="ordered locus">FraEuI1c_3461</name>
</gene>
<dbReference type="Gene3D" id="3.40.50.150">
    <property type="entry name" value="Vaccinia Virus protein VP39"/>
    <property type="match status" value="1"/>
</dbReference>
<keyword evidence="1 5" id="KW-0489">Methyltransferase</keyword>
<protein>
    <submittedName>
        <fullName evidence="5">Methyltransferase type 12</fullName>
    </submittedName>
</protein>
<dbReference type="EMBL" id="CP002299">
    <property type="protein sequence ID" value="ADP81470.1"/>
    <property type="molecule type" value="Genomic_DNA"/>
</dbReference>
<dbReference type="GO" id="GO:0008168">
    <property type="term" value="F:methyltransferase activity"/>
    <property type="evidence" value="ECO:0007669"/>
    <property type="project" value="UniProtKB-KW"/>
</dbReference>
<dbReference type="AlphaFoldDB" id="E3IY15"/>
<evidence type="ECO:0000256" key="3">
    <source>
        <dbReference type="ARBA" id="ARBA00022691"/>
    </source>
</evidence>
<name>E3IY15_PSEI1</name>
<dbReference type="InterPro" id="IPR029063">
    <property type="entry name" value="SAM-dependent_MTases_sf"/>
</dbReference>
<keyword evidence="3" id="KW-0949">S-adenosyl-L-methionine</keyword>
<dbReference type="STRING" id="298654.FraEuI1c_3461"/>
<reference evidence="5 6" key="1">
    <citation type="submission" date="2010-10" db="EMBL/GenBank/DDBJ databases">
        <title>Complete sequence of Frankia sp. EuI1c.</title>
        <authorList>
            <consortium name="US DOE Joint Genome Institute"/>
            <person name="Lucas S."/>
            <person name="Copeland A."/>
            <person name="Lapidus A."/>
            <person name="Cheng J.-F."/>
            <person name="Bruce D."/>
            <person name="Goodwin L."/>
            <person name="Pitluck S."/>
            <person name="Chertkov O."/>
            <person name="Detter J.C."/>
            <person name="Han C."/>
            <person name="Tapia R."/>
            <person name="Land M."/>
            <person name="Hauser L."/>
            <person name="Jeffries C."/>
            <person name="Kyrpides N."/>
            <person name="Ivanova N."/>
            <person name="Mikhailova N."/>
            <person name="Beauchemin N."/>
            <person name="Sen A."/>
            <person name="Sur S.A."/>
            <person name="Gtari M."/>
            <person name="Wall L."/>
            <person name="Tisa L."/>
            <person name="Woyke T."/>
        </authorList>
    </citation>
    <scope>NUCLEOTIDE SEQUENCE [LARGE SCALE GENOMIC DNA]</scope>
    <source>
        <strain evidence="6">DSM 45817 / CECT 9037 / EuI1c</strain>
    </source>
</reference>
<dbReference type="HOGENOM" id="CLU_090578_0_0_11"/>
<accession>E3IY15</accession>